<dbReference type="InterPro" id="IPR001064">
    <property type="entry name" value="Beta/gamma_crystallin"/>
</dbReference>
<dbReference type="Pfam" id="PF00030">
    <property type="entry name" value="Crystall"/>
    <property type="match status" value="1"/>
</dbReference>
<protein>
    <recommendedName>
        <fullName evidence="3">Beta/gamma crystallin 'Greek key' domain-containing protein</fullName>
    </recommendedName>
</protein>
<reference evidence="4 5" key="1">
    <citation type="journal article" date="2013" name="Genome Biol. Evol.">
        <title>Genomes of Stigonematalean cyanobacteria (subsection V) and the evolution of oxygenic photosynthesis from prokaryotes to plastids.</title>
        <authorList>
            <person name="Dagan T."/>
            <person name="Roettger M."/>
            <person name="Stucken K."/>
            <person name="Landan G."/>
            <person name="Koch R."/>
            <person name="Major P."/>
            <person name="Gould S.B."/>
            <person name="Goremykin V.V."/>
            <person name="Rippka R."/>
            <person name="Tandeau de Marsac N."/>
            <person name="Gugger M."/>
            <person name="Lockhart P.J."/>
            <person name="Allen J.F."/>
            <person name="Brune I."/>
            <person name="Maus I."/>
            <person name="Puhler A."/>
            <person name="Martin W.F."/>
        </authorList>
    </citation>
    <scope>NUCLEOTIDE SEQUENCE [LARGE SCALE GENOMIC DNA]</scope>
    <source>
        <strain evidence="4 5">PCC 7110</strain>
    </source>
</reference>
<dbReference type="EMBL" id="ANNX02000025">
    <property type="protein sequence ID" value="KYC41099.1"/>
    <property type="molecule type" value="Genomic_DNA"/>
</dbReference>
<dbReference type="RefSeq" id="WP_017740105.1">
    <property type="nucleotide sequence ID" value="NZ_KQ976354.1"/>
</dbReference>
<evidence type="ECO:0000259" key="3">
    <source>
        <dbReference type="PROSITE" id="PS50915"/>
    </source>
</evidence>
<dbReference type="SMART" id="SM00247">
    <property type="entry name" value="XTALbg"/>
    <property type="match status" value="1"/>
</dbReference>
<sequence>MLKTKDYFQNLEATPVFQELDDEVAATCSGGRVEYNGPNPDVILYENNFRGGRRLGINATNSDGPTDLGNNGLGVFGNWNDKTSSIEVVRGTWQVYMHTGFRHPSRVLTPGYYPDAGAIGLPNDSISSIRRVG</sequence>
<organism evidence="4 5">
    <name type="scientific">Scytonema hofmannii PCC 7110</name>
    <dbReference type="NCBI Taxonomy" id="128403"/>
    <lineage>
        <taxon>Bacteria</taxon>
        <taxon>Bacillati</taxon>
        <taxon>Cyanobacteriota</taxon>
        <taxon>Cyanophyceae</taxon>
        <taxon>Nostocales</taxon>
        <taxon>Scytonemataceae</taxon>
        <taxon>Scytonema</taxon>
    </lineage>
</organism>
<proteinExistence type="inferred from homology"/>
<evidence type="ECO:0000313" key="5">
    <source>
        <dbReference type="Proteomes" id="UP000076925"/>
    </source>
</evidence>
<evidence type="ECO:0000256" key="2">
    <source>
        <dbReference type="ARBA" id="ARBA00022737"/>
    </source>
</evidence>
<evidence type="ECO:0000313" key="4">
    <source>
        <dbReference type="EMBL" id="KYC41099.1"/>
    </source>
</evidence>
<dbReference type="OrthoDB" id="517442at2"/>
<name>A0A139X8R9_9CYAN</name>
<comment type="caution">
    <text evidence="4">The sequence shown here is derived from an EMBL/GenBank/DDBJ whole genome shotgun (WGS) entry which is preliminary data.</text>
</comment>
<evidence type="ECO:0000256" key="1">
    <source>
        <dbReference type="ARBA" id="ARBA00009646"/>
    </source>
</evidence>
<comment type="similarity">
    <text evidence="1">Belongs to the beta/gamma-crystallin family.</text>
</comment>
<keyword evidence="2" id="KW-0677">Repeat</keyword>
<dbReference type="Proteomes" id="UP000076925">
    <property type="component" value="Unassembled WGS sequence"/>
</dbReference>
<dbReference type="AlphaFoldDB" id="A0A139X8R9"/>
<keyword evidence="5" id="KW-1185">Reference proteome</keyword>
<dbReference type="STRING" id="128403.WA1_23580"/>
<accession>A0A139X8R9</accession>
<dbReference type="InterPro" id="IPR011024">
    <property type="entry name" value="G_crystallin-like"/>
</dbReference>
<feature type="domain" description="Beta/gamma crystallin 'Greek key'" evidence="3">
    <location>
        <begin position="91"/>
        <end position="133"/>
    </location>
</feature>
<gene>
    <name evidence="4" type="ORF">WA1_23580</name>
</gene>
<dbReference type="PROSITE" id="PS50915">
    <property type="entry name" value="CRYSTALLIN_BETA_GAMMA"/>
    <property type="match status" value="1"/>
</dbReference>
<dbReference type="Gene3D" id="2.60.20.10">
    <property type="entry name" value="Crystallins"/>
    <property type="match status" value="1"/>
</dbReference>
<dbReference type="SUPFAM" id="SSF49695">
    <property type="entry name" value="gamma-Crystallin-like"/>
    <property type="match status" value="1"/>
</dbReference>